<organism evidence="1 2">
    <name type="scientific">Fodinicola feengrottensis</name>
    <dbReference type="NCBI Taxonomy" id="435914"/>
    <lineage>
        <taxon>Bacteria</taxon>
        <taxon>Bacillati</taxon>
        <taxon>Actinomycetota</taxon>
        <taxon>Actinomycetes</taxon>
        <taxon>Mycobacteriales</taxon>
        <taxon>Fodinicola</taxon>
    </lineage>
</organism>
<dbReference type="EMBL" id="BAAANY010000036">
    <property type="protein sequence ID" value="GAA1710682.1"/>
    <property type="molecule type" value="Genomic_DNA"/>
</dbReference>
<sequence length="92" mass="9704">MSLPTDRGIAFILNNADGTRNVYVAAAASASNAPQDVFAMHLKQKNVKVDPAVTLIPAGTMSRTTEVVHVTGDSNGQVFVQSHAKNLGPMIK</sequence>
<accession>A0ABN2IS40</accession>
<keyword evidence="2" id="KW-1185">Reference proteome</keyword>
<protein>
    <submittedName>
        <fullName evidence="1">Uncharacterized protein</fullName>
    </submittedName>
</protein>
<name>A0ABN2IS40_9ACTN</name>
<proteinExistence type="predicted"/>
<gene>
    <name evidence="1" type="ORF">GCM10009765_69970</name>
</gene>
<comment type="caution">
    <text evidence="1">The sequence shown here is derived from an EMBL/GenBank/DDBJ whole genome shotgun (WGS) entry which is preliminary data.</text>
</comment>
<reference evidence="1 2" key="1">
    <citation type="journal article" date="2019" name="Int. J. Syst. Evol. Microbiol.">
        <title>The Global Catalogue of Microorganisms (GCM) 10K type strain sequencing project: providing services to taxonomists for standard genome sequencing and annotation.</title>
        <authorList>
            <consortium name="The Broad Institute Genomics Platform"/>
            <consortium name="The Broad Institute Genome Sequencing Center for Infectious Disease"/>
            <person name="Wu L."/>
            <person name="Ma J."/>
        </authorList>
    </citation>
    <scope>NUCLEOTIDE SEQUENCE [LARGE SCALE GENOMIC DNA]</scope>
    <source>
        <strain evidence="1 2">JCM 14718</strain>
    </source>
</reference>
<dbReference type="Proteomes" id="UP001500618">
    <property type="component" value="Unassembled WGS sequence"/>
</dbReference>
<evidence type="ECO:0000313" key="1">
    <source>
        <dbReference type="EMBL" id="GAA1710682.1"/>
    </source>
</evidence>
<dbReference type="RefSeq" id="WP_163567171.1">
    <property type="nucleotide sequence ID" value="NZ_BAAANY010000036.1"/>
</dbReference>
<evidence type="ECO:0000313" key="2">
    <source>
        <dbReference type="Proteomes" id="UP001500618"/>
    </source>
</evidence>